<dbReference type="InterPro" id="IPR012674">
    <property type="entry name" value="Calycin"/>
</dbReference>
<name>A0A9D1J293_9FIRM</name>
<evidence type="ECO:0000313" key="1">
    <source>
        <dbReference type="EMBL" id="HIR58252.1"/>
    </source>
</evidence>
<dbReference type="Gene3D" id="2.40.128.20">
    <property type="match status" value="1"/>
</dbReference>
<dbReference type="SUPFAM" id="SSF50814">
    <property type="entry name" value="Lipocalins"/>
    <property type="match status" value="1"/>
</dbReference>
<evidence type="ECO:0000313" key="2">
    <source>
        <dbReference type="Proteomes" id="UP000886785"/>
    </source>
</evidence>
<proteinExistence type="predicted"/>
<sequence>MKEDYLISIIGRQKVDGESGEVRLTTRGSYTVKGNSRYIVYQEYDEDSQLSPQTSILKVEDQENRVTLIRGGMDGTRLILEKGKRHLCQYDTGYGSLVVGVFTSTLRSSLGEKGGRVDINYTLDINSDLSSINEISITVKEAEQKDVKDCTAGN</sequence>
<gene>
    <name evidence="1" type="ORF">IAA54_11380</name>
</gene>
<comment type="caution">
    <text evidence="1">The sequence shown here is derived from an EMBL/GenBank/DDBJ whole genome shotgun (WGS) entry which is preliminary data.</text>
</comment>
<dbReference type="InterPro" id="IPR015231">
    <property type="entry name" value="DUF1934"/>
</dbReference>
<dbReference type="EMBL" id="DVHF01000146">
    <property type="protein sequence ID" value="HIR58252.1"/>
    <property type="molecule type" value="Genomic_DNA"/>
</dbReference>
<reference evidence="1" key="1">
    <citation type="submission" date="2020-10" db="EMBL/GenBank/DDBJ databases">
        <authorList>
            <person name="Gilroy R."/>
        </authorList>
    </citation>
    <scope>NUCLEOTIDE SEQUENCE</scope>
    <source>
        <strain evidence="1">ChiSjej1B19-7085</strain>
    </source>
</reference>
<accession>A0A9D1J293</accession>
<dbReference type="Proteomes" id="UP000886785">
    <property type="component" value="Unassembled WGS sequence"/>
</dbReference>
<dbReference type="Pfam" id="PF09148">
    <property type="entry name" value="DUF1934"/>
    <property type="match status" value="1"/>
</dbReference>
<reference evidence="1" key="2">
    <citation type="journal article" date="2021" name="PeerJ">
        <title>Extensive microbial diversity within the chicken gut microbiome revealed by metagenomics and culture.</title>
        <authorList>
            <person name="Gilroy R."/>
            <person name="Ravi A."/>
            <person name="Getino M."/>
            <person name="Pursley I."/>
            <person name="Horton D.L."/>
            <person name="Alikhan N.F."/>
            <person name="Baker D."/>
            <person name="Gharbi K."/>
            <person name="Hall N."/>
            <person name="Watson M."/>
            <person name="Adriaenssens E.M."/>
            <person name="Foster-Nyarko E."/>
            <person name="Jarju S."/>
            <person name="Secka A."/>
            <person name="Antonio M."/>
            <person name="Oren A."/>
            <person name="Chaudhuri R.R."/>
            <person name="La Ragione R."/>
            <person name="Hildebrand F."/>
            <person name="Pallen M.J."/>
        </authorList>
    </citation>
    <scope>NUCLEOTIDE SEQUENCE</scope>
    <source>
        <strain evidence="1">ChiSjej1B19-7085</strain>
    </source>
</reference>
<protein>
    <submittedName>
        <fullName evidence="1">DUF1934 domain-containing protein</fullName>
    </submittedName>
</protein>
<organism evidence="1 2">
    <name type="scientific">Candidatus Gallacutalibacter pullicola</name>
    <dbReference type="NCBI Taxonomy" id="2840830"/>
    <lineage>
        <taxon>Bacteria</taxon>
        <taxon>Bacillati</taxon>
        <taxon>Bacillota</taxon>
        <taxon>Clostridia</taxon>
        <taxon>Eubacteriales</taxon>
        <taxon>Candidatus Gallacutalibacter</taxon>
    </lineage>
</organism>
<dbReference type="AlphaFoldDB" id="A0A9D1J293"/>